<protein>
    <submittedName>
        <fullName evidence="2">Uncharacterized protein</fullName>
    </submittedName>
</protein>
<organism evidence="2 3">
    <name type="scientific">Corynebacterium aquilae DSM 44791</name>
    <dbReference type="NCBI Taxonomy" id="1431546"/>
    <lineage>
        <taxon>Bacteria</taxon>
        <taxon>Bacillati</taxon>
        <taxon>Actinomycetota</taxon>
        <taxon>Actinomycetes</taxon>
        <taxon>Mycobacteriales</taxon>
        <taxon>Corynebacteriaceae</taxon>
        <taxon>Corynebacterium</taxon>
    </lineage>
</organism>
<dbReference type="Proteomes" id="UP000185478">
    <property type="component" value="Chromosome"/>
</dbReference>
<evidence type="ECO:0000313" key="3">
    <source>
        <dbReference type="Proteomes" id="UP000185478"/>
    </source>
</evidence>
<name>A0A1L7CEE0_9CORY</name>
<evidence type="ECO:0000256" key="1">
    <source>
        <dbReference type="SAM" id="MobiDB-lite"/>
    </source>
</evidence>
<dbReference type="RefSeq" id="WP_075725043.1">
    <property type="nucleotide sequence ID" value="NZ_CP009245.1"/>
</dbReference>
<dbReference type="KEGG" id="caqu:CAQU_02925"/>
<feature type="region of interest" description="Disordered" evidence="1">
    <location>
        <begin position="1"/>
        <end position="22"/>
    </location>
</feature>
<sequence length="196" mass="21607">MNTTTADRPTTTHHRGHPTPRWATAPGCHLLAVLIPPPPTTTPPPTTPTRRPVTPHTHATIAHLITTAIATAHGHHDFTTLMRAEYSPQVRIHCRQHPRSPQPLPIALRDLTAIHHTPTAEHPTTPTTRTTTSAPTALARQLAEEYAAQARKHRPQPPVEAWGTYLMGATPHLFAARLIHTSRGWQLSTLQLRPHA</sequence>
<proteinExistence type="predicted"/>
<dbReference type="EMBL" id="CP009245">
    <property type="protein sequence ID" value="APT84197.1"/>
    <property type="molecule type" value="Genomic_DNA"/>
</dbReference>
<keyword evidence="3" id="KW-1185">Reference proteome</keyword>
<gene>
    <name evidence="2" type="ORF">CAQU_02925</name>
</gene>
<evidence type="ECO:0000313" key="2">
    <source>
        <dbReference type="EMBL" id="APT84197.1"/>
    </source>
</evidence>
<dbReference type="AlphaFoldDB" id="A0A1L7CEE0"/>
<accession>A0A1L7CEE0</accession>
<reference evidence="2 3" key="1">
    <citation type="submission" date="2014-08" db="EMBL/GenBank/DDBJ databases">
        <title>Complete genome sequence of Corynebacterium aquilae S-613T(T) (=DSM 44791(T)), isolated from the choana of a healthy golden eagle.</title>
        <authorList>
            <person name="Ruckert C."/>
            <person name="Albersmeier A."/>
            <person name="Winkler A."/>
            <person name="Kalinowski J."/>
        </authorList>
    </citation>
    <scope>NUCLEOTIDE SEQUENCE [LARGE SCALE GENOMIC DNA]</scope>
    <source>
        <strain evidence="2 3">S-613</strain>
    </source>
</reference>